<dbReference type="GO" id="GO:0030772">
    <property type="term" value="F:tryptophan 2-C-methyltransferase activity"/>
    <property type="evidence" value="ECO:0007669"/>
    <property type="project" value="UniProtKB-EC"/>
</dbReference>
<dbReference type="RefSeq" id="WP_345400766.1">
    <property type="nucleotide sequence ID" value="NZ_BAABLA010000102.1"/>
</dbReference>
<sequence length="561" mass="62608">MARSLVTLVNPNFVYPPITPYALDILTTSLEADGFDVEVVDLTFRREDWERCLREYFATRDPLLVGVTVRNTDTIYAQQQRVFIDTHRDVVNAIKDHTSAPIVAGGVGFSSMPFALTDYFDIPYGVKGPGEHIMVRLARTLLAGGRTDDIPGLLINHGEGRVRQVLPYPARIRQGRPPDTLATGAGVVNTSTVYLRRSATPYKVDNVRYYRTGGLGNILTKNGCVYACSHCVEPDAKGTQFTRREVAVVVDEIEALTDQGIFDIHTTDSEFNLAIAHTKAVLTEIVRRKSADPATSLHQLRLWVYVQPTPFDDELAALLAEAGCGGINLAPDHVRDDVLDGWKVTGKGRRYYTFDDAHRVCSLARERDIPTMVEVLLGMPGETEATLRECVKRTLDLDATVTGYSLGIRAFPYSPLGIQLARECGGTRTVRGLQSTTALEPIVLTPKGACSTVEYERQFMFDQHGRFRPVYFLSPELPEDRATVESPSGRWAKSIDLLHDLVPEDDLHRVMLPTLPGLTQDDNNYADNPFLLRLIELGYTGAFWSHWPHRAEIMRDMVTTR</sequence>
<dbReference type="InterPro" id="IPR006638">
    <property type="entry name" value="Elp3/MiaA/NifB-like_rSAM"/>
</dbReference>
<dbReference type="SMART" id="SM00729">
    <property type="entry name" value="Elp3"/>
    <property type="match status" value="1"/>
</dbReference>
<evidence type="ECO:0000256" key="5">
    <source>
        <dbReference type="ARBA" id="ARBA00023014"/>
    </source>
</evidence>
<evidence type="ECO:0000256" key="1">
    <source>
        <dbReference type="ARBA" id="ARBA00001966"/>
    </source>
</evidence>
<keyword evidence="5" id="KW-0411">Iron-sulfur</keyword>
<dbReference type="InterPro" id="IPR030969">
    <property type="entry name" value="B12_rSAM_trp_MT"/>
</dbReference>
<evidence type="ECO:0000313" key="9">
    <source>
        <dbReference type="Proteomes" id="UP001596337"/>
    </source>
</evidence>
<dbReference type="InterPro" id="IPR051198">
    <property type="entry name" value="BchE-like"/>
</dbReference>
<evidence type="ECO:0000259" key="7">
    <source>
        <dbReference type="PROSITE" id="PS51918"/>
    </source>
</evidence>
<dbReference type="PROSITE" id="PS51918">
    <property type="entry name" value="RADICAL_SAM"/>
    <property type="match status" value="1"/>
</dbReference>
<dbReference type="InterPro" id="IPR007197">
    <property type="entry name" value="rSAM"/>
</dbReference>
<name>A0ABW2BUQ9_9PSEU</name>
<dbReference type="EMBL" id="JBHSXX010000001">
    <property type="protein sequence ID" value="MFC6866270.1"/>
    <property type="molecule type" value="Genomic_DNA"/>
</dbReference>
<comment type="cofactor">
    <cofactor evidence="1">
        <name>[4Fe-4S] cluster</name>
        <dbReference type="ChEBI" id="CHEBI:49883"/>
    </cofactor>
</comment>
<dbReference type="SFLD" id="SFLDG01123">
    <property type="entry name" value="methyltransferase_(Class_B)"/>
    <property type="match status" value="1"/>
</dbReference>
<organism evidence="8 9">
    <name type="scientific">Haloechinothrix salitolerans</name>
    <dbReference type="NCBI Taxonomy" id="926830"/>
    <lineage>
        <taxon>Bacteria</taxon>
        <taxon>Bacillati</taxon>
        <taxon>Actinomycetota</taxon>
        <taxon>Actinomycetes</taxon>
        <taxon>Pseudonocardiales</taxon>
        <taxon>Pseudonocardiaceae</taxon>
        <taxon>Haloechinothrix</taxon>
    </lineage>
</organism>
<evidence type="ECO:0000259" key="6">
    <source>
        <dbReference type="PROSITE" id="PS51332"/>
    </source>
</evidence>
<dbReference type="EC" id="2.1.1.106" evidence="8"/>
<dbReference type="Gene3D" id="3.80.30.20">
    <property type="entry name" value="tm_1862 like domain"/>
    <property type="match status" value="1"/>
</dbReference>
<comment type="caution">
    <text evidence="8">The sequence shown here is derived from an EMBL/GenBank/DDBJ whole genome shotgun (WGS) entry which is preliminary data.</text>
</comment>
<dbReference type="InterPro" id="IPR006158">
    <property type="entry name" value="Cobalamin-bd"/>
</dbReference>
<dbReference type="Gene3D" id="3.40.50.280">
    <property type="entry name" value="Cobalamin-binding domain"/>
    <property type="match status" value="1"/>
</dbReference>
<proteinExistence type="predicted"/>
<keyword evidence="4" id="KW-0408">Iron</keyword>
<dbReference type="SFLD" id="SFLDS00029">
    <property type="entry name" value="Radical_SAM"/>
    <property type="match status" value="1"/>
</dbReference>
<keyword evidence="2" id="KW-0949">S-adenosyl-L-methionine</keyword>
<dbReference type="InterPro" id="IPR034466">
    <property type="entry name" value="Methyltransferase_Class_B"/>
</dbReference>
<evidence type="ECO:0000256" key="4">
    <source>
        <dbReference type="ARBA" id="ARBA00023004"/>
    </source>
</evidence>
<dbReference type="CDD" id="cd01335">
    <property type="entry name" value="Radical_SAM"/>
    <property type="match status" value="1"/>
</dbReference>
<dbReference type="SUPFAM" id="SSF102114">
    <property type="entry name" value="Radical SAM enzymes"/>
    <property type="match status" value="1"/>
</dbReference>
<dbReference type="SFLD" id="SFLDG01082">
    <property type="entry name" value="B12-binding_domain_containing"/>
    <property type="match status" value="1"/>
</dbReference>
<evidence type="ECO:0000256" key="2">
    <source>
        <dbReference type="ARBA" id="ARBA00022691"/>
    </source>
</evidence>
<accession>A0ABW2BUQ9</accession>
<dbReference type="PANTHER" id="PTHR43409">
    <property type="entry name" value="ANAEROBIC MAGNESIUM-PROTOPORPHYRIN IX MONOMETHYL ESTER CYCLASE-RELATED"/>
    <property type="match status" value="1"/>
</dbReference>
<keyword evidence="8" id="KW-0489">Methyltransferase</keyword>
<keyword evidence="9" id="KW-1185">Reference proteome</keyword>
<gene>
    <name evidence="8" type="primary">tsrT</name>
    <name evidence="8" type="ORF">ACFQGD_03845</name>
</gene>
<keyword evidence="3" id="KW-0479">Metal-binding</keyword>
<reference evidence="9" key="1">
    <citation type="journal article" date="2019" name="Int. J. Syst. Evol. Microbiol.">
        <title>The Global Catalogue of Microorganisms (GCM) 10K type strain sequencing project: providing services to taxonomists for standard genome sequencing and annotation.</title>
        <authorList>
            <consortium name="The Broad Institute Genomics Platform"/>
            <consortium name="The Broad Institute Genome Sequencing Center for Infectious Disease"/>
            <person name="Wu L."/>
            <person name="Ma J."/>
        </authorList>
    </citation>
    <scope>NUCLEOTIDE SEQUENCE [LARGE SCALE GENOMIC DNA]</scope>
    <source>
        <strain evidence="9">KCTC 32255</strain>
    </source>
</reference>
<dbReference type="PANTHER" id="PTHR43409:SF16">
    <property type="entry name" value="SLR0320 PROTEIN"/>
    <property type="match status" value="1"/>
</dbReference>
<dbReference type="NCBIfam" id="TIGR04428">
    <property type="entry name" value="B12_rSAM_trp_MT"/>
    <property type="match status" value="1"/>
</dbReference>
<feature type="domain" description="Radical SAM core" evidence="7">
    <location>
        <begin position="208"/>
        <end position="462"/>
    </location>
</feature>
<dbReference type="GO" id="GO:0032259">
    <property type="term" value="P:methylation"/>
    <property type="evidence" value="ECO:0007669"/>
    <property type="project" value="UniProtKB-KW"/>
</dbReference>
<feature type="domain" description="B12-binding" evidence="6">
    <location>
        <begin position="2"/>
        <end position="148"/>
    </location>
</feature>
<dbReference type="InterPro" id="IPR023404">
    <property type="entry name" value="rSAM_horseshoe"/>
</dbReference>
<dbReference type="PROSITE" id="PS51332">
    <property type="entry name" value="B12_BINDING"/>
    <property type="match status" value="1"/>
</dbReference>
<protein>
    <submittedName>
        <fullName evidence="8">Tryptophan 2-C-methyltransferase</fullName>
        <ecNumber evidence="8">2.1.1.106</ecNumber>
    </submittedName>
</protein>
<dbReference type="Pfam" id="PF04055">
    <property type="entry name" value="Radical_SAM"/>
    <property type="match status" value="1"/>
</dbReference>
<dbReference type="Proteomes" id="UP001596337">
    <property type="component" value="Unassembled WGS sequence"/>
</dbReference>
<keyword evidence="8" id="KW-0808">Transferase</keyword>
<dbReference type="Pfam" id="PF02310">
    <property type="entry name" value="B12-binding"/>
    <property type="match status" value="1"/>
</dbReference>
<evidence type="ECO:0000313" key="8">
    <source>
        <dbReference type="EMBL" id="MFC6866270.1"/>
    </source>
</evidence>
<dbReference type="SFLD" id="SFLDF00322">
    <property type="entry name" value="tryptophan_2-C-methyltransfera"/>
    <property type="match status" value="1"/>
</dbReference>
<evidence type="ECO:0000256" key="3">
    <source>
        <dbReference type="ARBA" id="ARBA00022723"/>
    </source>
</evidence>
<dbReference type="InterPro" id="IPR058240">
    <property type="entry name" value="rSAM_sf"/>
</dbReference>